<dbReference type="OrthoDB" id="6140514at2759"/>
<reference evidence="2" key="2">
    <citation type="submission" date="2020-11" db="EMBL/GenBank/DDBJ databases">
        <authorList>
            <person name="McCartney M.A."/>
            <person name="Auch B."/>
            <person name="Kono T."/>
            <person name="Mallez S."/>
            <person name="Becker A."/>
            <person name="Gohl D.M."/>
            <person name="Silverstein K.A.T."/>
            <person name="Koren S."/>
            <person name="Bechman K.B."/>
            <person name="Herman A."/>
            <person name="Abrahante J.E."/>
            <person name="Garbe J."/>
        </authorList>
    </citation>
    <scope>NUCLEOTIDE SEQUENCE</scope>
    <source>
        <strain evidence="2">Duluth1</strain>
        <tissue evidence="2">Whole animal</tissue>
    </source>
</reference>
<proteinExistence type="predicted"/>
<feature type="region of interest" description="Disordered" evidence="1">
    <location>
        <begin position="49"/>
        <end position="104"/>
    </location>
</feature>
<dbReference type="Proteomes" id="UP000828390">
    <property type="component" value="Unassembled WGS sequence"/>
</dbReference>
<feature type="compositionally biased region" description="Polar residues" evidence="1">
    <location>
        <begin position="75"/>
        <end position="85"/>
    </location>
</feature>
<dbReference type="AlphaFoldDB" id="A0A9D4E9V8"/>
<organism evidence="2 3">
    <name type="scientific">Dreissena polymorpha</name>
    <name type="common">Zebra mussel</name>
    <name type="synonym">Mytilus polymorpha</name>
    <dbReference type="NCBI Taxonomy" id="45954"/>
    <lineage>
        <taxon>Eukaryota</taxon>
        <taxon>Metazoa</taxon>
        <taxon>Spiralia</taxon>
        <taxon>Lophotrochozoa</taxon>
        <taxon>Mollusca</taxon>
        <taxon>Bivalvia</taxon>
        <taxon>Autobranchia</taxon>
        <taxon>Heteroconchia</taxon>
        <taxon>Euheterodonta</taxon>
        <taxon>Imparidentia</taxon>
        <taxon>Neoheterodontei</taxon>
        <taxon>Myida</taxon>
        <taxon>Dreissenoidea</taxon>
        <taxon>Dreissenidae</taxon>
        <taxon>Dreissena</taxon>
    </lineage>
</organism>
<feature type="compositionally biased region" description="Basic and acidic residues" evidence="1">
    <location>
        <begin position="50"/>
        <end position="73"/>
    </location>
</feature>
<reference evidence="2" key="1">
    <citation type="journal article" date="2019" name="bioRxiv">
        <title>The Genome of the Zebra Mussel, Dreissena polymorpha: A Resource for Invasive Species Research.</title>
        <authorList>
            <person name="McCartney M.A."/>
            <person name="Auch B."/>
            <person name="Kono T."/>
            <person name="Mallez S."/>
            <person name="Zhang Y."/>
            <person name="Obille A."/>
            <person name="Becker A."/>
            <person name="Abrahante J.E."/>
            <person name="Garbe J."/>
            <person name="Badalamenti J.P."/>
            <person name="Herman A."/>
            <person name="Mangelson H."/>
            <person name="Liachko I."/>
            <person name="Sullivan S."/>
            <person name="Sone E.D."/>
            <person name="Koren S."/>
            <person name="Silverstein K.A.T."/>
            <person name="Beckman K.B."/>
            <person name="Gohl D.M."/>
        </authorList>
    </citation>
    <scope>NUCLEOTIDE SEQUENCE</scope>
    <source>
        <strain evidence="2">Duluth1</strain>
        <tissue evidence="2">Whole animal</tissue>
    </source>
</reference>
<gene>
    <name evidence="2" type="ORF">DPMN_177913</name>
</gene>
<accession>A0A9D4E9V8</accession>
<evidence type="ECO:0000313" key="3">
    <source>
        <dbReference type="Proteomes" id="UP000828390"/>
    </source>
</evidence>
<comment type="caution">
    <text evidence="2">The sequence shown here is derived from an EMBL/GenBank/DDBJ whole genome shotgun (WGS) entry which is preliminary data.</text>
</comment>
<evidence type="ECO:0000256" key="1">
    <source>
        <dbReference type="SAM" id="MobiDB-lite"/>
    </source>
</evidence>
<protein>
    <submittedName>
        <fullName evidence="2">Uncharacterized protein</fullName>
    </submittedName>
</protein>
<dbReference type="PANTHER" id="PTHR34239:SF2">
    <property type="entry name" value="TRANSPOSABLE ELEMENT P TRANSPOSASE_THAP9 CONSERVED DOMAIN-CONTAINING PROTEIN"/>
    <property type="match status" value="1"/>
</dbReference>
<keyword evidence="3" id="KW-1185">Reference proteome</keyword>
<name>A0A9D4E9V8_DREPO</name>
<dbReference type="PANTHER" id="PTHR34239">
    <property type="entry name" value="APPLE DOMAIN-CONTAINING PROTEIN"/>
    <property type="match status" value="1"/>
</dbReference>
<evidence type="ECO:0000313" key="2">
    <source>
        <dbReference type="EMBL" id="KAH3776487.1"/>
    </source>
</evidence>
<feature type="compositionally biased region" description="Polar residues" evidence="1">
    <location>
        <begin position="316"/>
        <end position="330"/>
    </location>
</feature>
<dbReference type="EMBL" id="JAIWYP010000009">
    <property type="protein sequence ID" value="KAH3776487.1"/>
    <property type="molecule type" value="Genomic_DNA"/>
</dbReference>
<feature type="compositionally biased region" description="Basic residues" evidence="1">
    <location>
        <begin position="331"/>
        <end position="351"/>
    </location>
</feature>
<sequence length="351" mass="40063">MSDQPGHNPPGAPEQRGEEILQELNKNMSKFADIARSVGEMKSTIGNLQKDVKEIKRKNQEEAGPSKKSRISDSDMCQSGPSKQLQAPAVTVAESSDSESEPMDAEIDELQGYLDEESCSDEVDCDLITELTQFCTETTETGEAVSPNIAEITNKAIKNKKSEEKIKEILNRHKRPVNIEFLQVPKVDEFLWRQLKQSPRHSDFILQKSHSTLAQVAVPIIKALERIQTSKDKVLKQLLSDAFKLATNGIQKTTNYRREKLKKELQPRYRHLGNLDSSAEKLFEKIPEAIKTTEGAKQIVNMRYAPTQRKPFLGQRPNQHRWNPGANQFRRNNHAYQHKRRGNFKMHPKQK</sequence>
<feature type="region of interest" description="Disordered" evidence="1">
    <location>
        <begin position="312"/>
        <end position="351"/>
    </location>
</feature>